<sequence length="130" mass="14546">MRLHILTSSSGTYLAEIAQRSTAPTETFDFPFLGKSLHDLNAFFLQNIRPLRDFTSSTFIVLDKESGSEKTCIVVEVQEPTSDDDGLATLRTDFYVARQVASLSEVGQEGLLECRDPEMVYTIREVALHV</sequence>
<gene>
    <name evidence="1" type="ORF">BDZ85DRAFT_277944</name>
</gene>
<protein>
    <submittedName>
        <fullName evidence="1">Uncharacterized protein</fullName>
    </submittedName>
</protein>
<proteinExistence type="predicted"/>
<dbReference type="Proteomes" id="UP000799538">
    <property type="component" value="Unassembled WGS sequence"/>
</dbReference>
<keyword evidence="2" id="KW-1185">Reference proteome</keyword>
<dbReference type="EMBL" id="ML992501">
    <property type="protein sequence ID" value="KAF2228080.1"/>
    <property type="molecule type" value="Genomic_DNA"/>
</dbReference>
<dbReference type="OrthoDB" id="5345319at2759"/>
<evidence type="ECO:0000313" key="2">
    <source>
        <dbReference type="Proteomes" id="UP000799538"/>
    </source>
</evidence>
<accession>A0A6A6GRF1</accession>
<organism evidence="1 2">
    <name type="scientific">Elsinoe ampelina</name>
    <dbReference type="NCBI Taxonomy" id="302913"/>
    <lineage>
        <taxon>Eukaryota</taxon>
        <taxon>Fungi</taxon>
        <taxon>Dikarya</taxon>
        <taxon>Ascomycota</taxon>
        <taxon>Pezizomycotina</taxon>
        <taxon>Dothideomycetes</taxon>
        <taxon>Dothideomycetidae</taxon>
        <taxon>Myriangiales</taxon>
        <taxon>Elsinoaceae</taxon>
        <taxon>Elsinoe</taxon>
    </lineage>
</organism>
<reference evidence="2" key="1">
    <citation type="journal article" date="2020" name="Stud. Mycol.">
        <title>101 Dothideomycetes genomes: A test case for predicting lifestyles and emergence of pathogens.</title>
        <authorList>
            <person name="Haridas S."/>
            <person name="Albert R."/>
            <person name="Binder M."/>
            <person name="Bloem J."/>
            <person name="LaButti K."/>
            <person name="Salamov A."/>
            <person name="Andreopoulos B."/>
            <person name="Baker S."/>
            <person name="Barry K."/>
            <person name="Bills G."/>
            <person name="Bluhm B."/>
            <person name="Cannon C."/>
            <person name="Castanera R."/>
            <person name="Culley D."/>
            <person name="Daum C."/>
            <person name="Ezra D."/>
            <person name="Gonzalez J."/>
            <person name="Henrissat B."/>
            <person name="Kuo A."/>
            <person name="Liang C."/>
            <person name="Lipzen A."/>
            <person name="Lutzoni F."/>
            <person name="Magnuson J."/>
            <person name="Mondo S."/>
            <person name="Nolan M."/>
            <person name="Ohm R."/>
            <person name="Pangilinan J."/>
            <person name="Park H.-J."/>
            <person name="Ramirez L."/>
            <person name="Alfaro M."/>
            <person name="Sun H."/>
            <person name="Tritt A."/>
            <person name="Yoshinaga Y."/>
            <person name="Zwiers L.-H."/>
            <person name="Turgeon B."/>
            <person name="Goodwin S."/>
            <person name="Spatafora J."/>
            <person name="Crous P."/>
            <person name="Grigoriev I."/>
        </authorList>
    </citation>
    <scope>NUCLEOTIDE SEQUENCE [LARGE SCALE GENOMIC DNA]</scope>
    <source>
        <strain evidence="2">CECT 20119</strain>
    </source>
</reference>
<evidence type="ECO:0000313" key="1">
    <source>
        <dbReference type="EMBL" id="KAF2228080.1"/>
    </source>
</evidence>
<dbReference type="AlphaFoldDB" id="A0A6A6GRF1"/>
<name>A0A6A6GRF1_9PEZI</name>